<dbReference type="OrthoDB" id="7067043at2"/>
<reference evidence="4 5" key="1">
    <citation type="submission" date="2017-03" db="EMBL/GenBank/DDBJ databases">
        <title>Comparative genomics of honeybee gut symbionts reveal geographically distinct and subgroup specific antibiotic resistance.</title>
        <authorList>
            <person name="Ludvigsen J."/>
            <person name="Porcellato D."/>
            <person name="Labee-Lund T.M."/>
            <person name="Amdam G.V."/>
            <person name="Rudi K."/>
        </authorList>
    </citation>
    <scope>NUCLEOTIDE SEQUENCE [LARGE SCALE GENOMIC DNA]</scope>
    <source>
        <strain evidence="2 5">A-7-12</strain>
        <strain evidence="3 4">A-9-12</strain>
    </source>
</reference>
<protein>
    <recommendedName>
        <fullName evidence="6">YARHG domain-containing protein</fullName>
    </recommendedName>
</protein>
<evidence type="ECO:0000313" key="3">
    <source>
        <dbReference type="EMBL" id="OTQ11847.1"/>
    </source>
</evidence>
<comment type="caution">
    <text evidence="2">The sequence shown here is derived from an EMBL/GenBank/DDBJ whole genome shotgun (WGS) entry which is preliminary data.</text>
</comment>
<accession>A0A242NL32</accession>
<name>A0A242NL32_9GAMM</name>
<dbReference type="RefSeq" id="WP_086271324.1">
    <property type="nucleotide sequence ID" value="NZ_MZNE01000004.1"/>
</dbReference>
<feature type="signal peptide" evidence="1">
    <location>
        <begin position="1"/>
        <end position="20"/>
    </location>
</feature>
<evidence type="ECO:0000313" key="5">
    <source>
        <dbReference type="Proteomes" id="UP000194977"/>
    </source>
</evidence>
<evidence type="ECO:0000256" key="1">
    <source>
        <dbReference type="SAM" id="SignalP"/>
    </source>
</evidence>
<keyword evidence="1" id="KW-0732">Signal</keyword>
<keyword evidence="4" id="KW-1185">Reference proteome</keyword>
<dbReference type="Proteomes" id="UP000194977">
    <property type="component" value="Unassembled WGS sequence"/>
</dbReference>
<dbReference type="EMBL" id="NARP01000005">
    <property type="protein sequence ID" value="OTQ01042.1"/>
    <property type="molecule type" value="Genomic_DNA"/>
</dbReference>
<evidence type="ECO:0008006" key="6">
    <source>
        <dbReference type="Google" id="ProtNLM"/>
    </source>
</evidence>
<evidence type="ECO:0000313" key="2">
    <source>
        <dbReference type="EMBL" id="OTQ01042.1"/>
    </source>
</evidence>
<feature type="chain" id="PRO_5012534777" description="YARHG domain-containing protein" evidence="1">
    <location>
        <begin position="21"/>
        <end position="324"/>
    </location>
</feature>
<dbReference type="AlphaFoldDB" id="A0A242NL32"/>
<proteinExistence type="predicted"/>
<gene>
    <name evidence="3" type="ORF">B6C91_00970</name>
    <name evidence="2" type="ORF">B6D08_02610</name>
</gene>
<sequence length="324" mass="38559">MKYSYYLASLCLLFSTYCYSQHYQIEDKYRGDPFFRKININKLEKNCIYPINYWKLSESEREKIDKHCPVDKINLKFDLEGLYKFIYKEPVIIYNGKDFQLTLSMLEDYKDIDIDSGVTIFGGEIFLSIVKSNVVKDKIYLANNFIDLSNDAVAYQRYYISPQGDIYTLYLVETDIGIRPQIWKHYQIDAQTMKFKLIQIDTGYFKISLPDSFFKLSLPNDTNNYKDKEFKKCLKDETSEGCFGSQVYRYYLDQLKSKMDLLTKKQKDKKNHFSLFKQKLDKKCLVNPLPFDDDELHHYLNNLYSCEIKGFKEELSRVEKQLAH</sequence>
<organism evidence="2 5">
    <name type="scientific">Gilliamella apicola</name>
    <dbReference type="NCBI Taxonomy" id="1196095"/>
    <lineage>
        <taxon>Bacteria</taxon>
        <taxon>Pseudomonadati</taxon>
        <taxon>Pseudomonadota</taxon>
        <taxon>Gammaproteobacteria</taxon>
        <taxon>Orbales</taxon>
        <taxon>Orbaceae</taxon>
        <taxon>Gilliamella</taxon>
    </lineage>
</organism>
<dbReference type="Proteomes" id="UP000194800">
    <property type="component" value="Unassembled WGS sequence"/>
</dbReference>
<dbReference type="EMBL" id="NART01000002">
    <property type="protein sequence ID" value="OTQ11847.1"/>
    <property type="molecule type" value="Genomic_DNA"/>
</dbReference>
<evidence type="ECO:0000313" key="4">
    <source>
        <dbReference type="Proteomes" id="UP000194800"/>
    </source>
</evidence>